<dbReference type="VEuPathDB" id="FungiDB:CC77DRAFT_1100636"/>
<dbReference type="AlphaFoldDB" id="A0A4V1WQK7"/>
<keyword evidence="1" id="KW-0472">Membrane</keyword>
<comment type="caution">
    <text evidence="2">The sequence shown here is derived from an EMBL/GenBank/DDBJ whole genome shotgun (WGS) entry which is preliminary data.</text>
</comment>
<reference evidence="3" key="1">
    <citation type="journal article" date="2019" name="bioRxiv">
        <title>Genomics, evolutionary history and diagnostics of the Alternaria alternata species group including apple and Asian pear pathotypes.</title>
        <authorList>
            <person name="Armitage A.D."/>
            <person name="Cockerton H.M."/>
            <person name="Sreenivasaprasad S."/>
            <person name="Woodhall J.W."/>
            <person name="Lane C.R."/>
            <person name="Harrison R.J."/>
            <person name="Clarkson J.P."/>
        </authorList>
    </citation>
    <scope>NUCLEOTIDE SEQUENCE [LARGE SCALE GENOMIC DNA]</scope>
    <source>
        <strain evidence="3">FERA 1177</strain>
    </source>
</reference>
<dbReference type="Proteomes" id="UP000291422">
    <property type="component" value="Unassembled WGS sequence"/>
</dbReference>
<organism evidence="2 3">
    <name type="scientific">Alternaria alternata</name>
    <name type="common">Alternaria rot fungus</name>
    <name type="synonym">Torula alternata</name>
    <dbReference type="NCBI Taxonomy" id="5599"/>
    <lineage>
        <taxon>Eukaryota</taxon>
        <taxon>Fungi</taxon>
        <taxon>Dikarya</taxon>
        <taxon>Ascomycota</taxon>
        <taxon>Pezizomycotina</taxon>
        <taxon>Dothideomycetes</taxon>
        <taxon>Pleosporomycetidae</taxon>
        <taxon>Pleosporales</taxon>
        <taxon>Pleosporineae</taxon>
        <taxon>Pleosporaceae</taxon>
        <taxon>Alternaria</taxon>
        <taxon>Alternaria sect. Alternaria</taxon>
        <taxon>Alternaria alternata complex</taxon>
    </lineage>
</organism>
<proteinExistence type="predicted"/>
<feature type="transmembrane region" description="Helical" evidence="1">
    <location>
        <begin position="6"/>
        <end position="27"/>
    </location>
</feature>
<gene>
    <name evidence="2" type="ORF">AA0117_g10113</name>
</gene>
<keyword evidence="1" id="KW-1133">Transmembrane helix</keyword>
<evidence type="ECO:0000313" key="3">
    <source>
        <dbReference type="Proteomes" id="UP000291422"/>
    </source>
</evidence>
<protein>
    <submittedName>
        <fullName evidence="2">Uncharacterized protein</fullName>
    </submittedName>
</protein>
<dbReference type="VEuPathDB" id="FungiDB:CC77DRAFT_1025673"/>
<dbReference type="EMBL" id="PDXD01000037">
    <property type="protein sequence ID" value="RYN70767.1"/>
    <property type="molecule type" value="Genomic_DNA"/>
</dbReference>
<accession>A0A4V1WQK7</accession>
<feature type="transmembrane region" description="Helical" evidence="1">
    <location>
        <begin position="202"/>
        <end position="226"/>
    </location>
</feature>
<name>A0A4V1WQK7_ALTAL</name>
<evidence type="ECO:0000313" key="2">
    <source>
        <dbReference type="EMBL" id="RYN70767.1"/>
    </source>
</evidence>
<keyword evidence="1" id="KW-0812">Transmembrane</keyword>
<evidence type="ECO:0000256" key="1">
    <source>
        <dbReference type="SAM" id="Phobius"/>
    </source>
</evidence>
<sequence length="613" mass="69707">MEIFQVLFYMWLLFADIALAIANTTVAERDHPHPSQRQFSAGELSENSLASTGIYSSCNLQVPSNISCPYFRGQVANFTRVHVDLFRRDYRYTIFPLYLRDNFAPDLPPSSMTCDSVGECSLTSCQLLNPELSPYDRQMAYFVFEQISGIDHLFKSQREAMREGATYIDGQIPELIRTYSASPRIERQLQKKLMDRRRYGKLAMAIVGGAGLMAGGVMALPVFGIAATTGVAMTNLLTATYVSVVGSFNAVRPDPRYISSNLEENIHSSLNEFRHAMISNETFGMQSIMGHRPNTPGQDLVDVIAGEYFFRRDENIQQPLQESFLRTIFSTTLNGIWAQERSYIVQANGQTGYCEWDTRGPQENRACLPDHPNSVYYMYALEVSREYDHRQNDMALIHGPTGYRNFDSKSGRPTPHGITKEDIVRSAIFVHENKLQDAIRNRDYHMISEAAKRDLAMGKNLGKVPGGFSLPICVNPGGEAISSDWDKRARNYPCMCGNFGWNDGTWTYQADETEPFLVHTGLMYSEDWERFCHRNGECKGVEWDKLHGRLDQQREPGDPQISKNLKHLFDRCKQDTEHGAGKPWYDFSSNPPLGRSVRDTFVALTKKIFRRHE</sequence>